<dbReference type="Proteomes" id="UP001595841">
    <property type="component" value="Unassembled WGS sequence"/>
</dbReference>
<dbReference type="InterPro" id="IPR003646">
    <property type="entry name" value="SH3-like_bac-type"/>
</dbReference>
<dbReference type="RefSeq" id="WP_379765009.1">
    <property type="nucleotide sequence ID" value="NZ_JBHSCL010000007.1"/>
</dbReference>
<dbReference type="SMART" id="SM00287">
    <property type="entry name" value="SH3b"/>
    <property type="match status" value="2"/>
</dbReference>
<evidence type="ECO:0000313" key="2">
    <source>
        <dbReference type="EMBL" id="MFC4220965.1"/>
    </source>
</evidence>
<dbReference type="PROSITE" id="PS51257">
    <property type="entry name" value="PROKAR_LIPOPROTEIN"/>
    <property type="match status" value="1"/>
</dbReference>
<keyword evidence="3" id="KW-1185">Reference proteome</keyword>
<comment type="caution">
    <text evidence="2">The sequence shown here is derived from an EMBL/GenBank/DDBJ whole genome shotgun (WGS) entry which is preliminary data.</text>
</comment>
<dbReference type="Pfam" id="PF08239">
    <property type="entry name" value="SH3_3"/>
    <property type="match status" value="1"/>
</dbReference>
<sequence length="329" mass="37779">MKTVKSRILFCIVLFLIFSCGPKSEKNNQSSENSDVSESGISENAALSKDRVSAICLWPKVGLRDKPGRKDAKYLTTIYFGESVEYLNEKEKTEDDKEYLKIRLSDGSEGWVYEHLFALGGELAIIDKKTELYKRPDIMTFEGKKLEPMDMIVIFENEENEGWHEVTSMKRDDNGWIQGDIDAIKDDIDVKLGILYWRAMEEPTEEKFKLLENILANPNFKKSKLIEHVNKALYENEDGGEAFYIEELDSFENLSSNKLGIKADMANVRSEPNSKGNILFQLVKGDICHIIEQGGSLEKVGNQTDRWYKINFKGKEGWVFGYYTTKKRN</sequence>
<accession>A0ABV8PQL4</accession>
<name>A0ABV8PQL4_9FLAO</name>
<organism evidence="2 3">
    <name type="scientific">Flagellimonas marina</name>
    <dbReference type="NCBI Taxonomy" id="1775168"/>
    <lineage>
        <taxon>Bacteria</taxon>
        <taxon>Pseudomonadati</taxon>
        <taxon>Bacteroidota</taxon>
        <taxon>Flavobacteriia</taxon>
        <taxon>Flavobacteriales</taxon>
        <taxon>Flavobacteriaceae</taxon>
        <taxon>Flagellimonas</taxon>
    </lineage>
</organism>
<evidence type="ECO:0000259" key="1">
    <source>
        <dbReference type="PROSITE" id="PS51781"/>
    </source>
</evidence>
<protein>
    <submittedName>
        <fullName evidence="2">SH3 domain-containing protein</fullName>
    </submittedName>
</protein>
<gene>
    <name evidence="2" type="ORF">ACFOWS_12505</name>
</gene>
<dbReference type="PROSITE" id="PS51781">
    <property type="entry name" value="SH3B"/>
    <property type="match status" value="1"/>
</dbReference>
<feature type="domain" description="SH3b" evidence="1">
    <location>
        <begin position="256"/>
        <end position="328"/>
    </location>
</feature>
<dbReference type="EMBL" id="JBHSCL010000007">
    <property type="protein sequence ID" value="MFC4220965.1"/>
    <property type="molecule type" value="Genomic_DNA"/>
</dbReference>
<dbReference type="Gene3D" id="2.30.30.40">
    <property type="entry name" value="SH3 Domains"/>
    <property type="match status" value="2"/>
</dbReference>
<proteinExistence type="predicted"/>
<reference evidence="3" key="1">
    <citation type="journal article" date="2019" name="Int. J. Syst. Evol. Microbiol.">
        <title>The Global Catalogue of Microorganisms (GCM) 10K type strain sequencing project: providing services to taxonomists for standard genome sequencing and annotation.</title>
        <authorList>
            <consortium name="The Broad Institute Genomics Platform"/>
            <consortium name="The Broad Institute Genome Sequencing Center for Infectious Disease"/>
            <person name="Wu L."/>
            <person name="Ma J."/>
        </authorList>
    </citation>
    <scope>NUCLEOTIDE SEQUENCE [LARGE SCALE GENOMIC DNA]</scope>
    <source>
        <strain evidence="3">CGMCC 1.15774</strain>
    </source>
</reference>
<evidence type="ECO:0000313" key="3">
    <source>
        <dbReference type="Proteomes" id="UP001595841"/>
    </source>
</evidence>